<dbReference type="Gene3D" id="1.10.10.60">
    <property type="entry name" value="Homeodomain-like"/>
    <property type="match status" value="1"/>
</dbReference>
<keyword evidence="6" id="KW-1185">Reference proteome</keyword>
<evidence type="ECO:0000313" key="5">
    <source>
        <dbReference type="EMBL" id="MBW8683925.1"/>
    </source>
</evidence>
<evidence type="ECO:0000256" key="3">
    <source>
        <dbReference type="ARBA" id="ARBA00023163"/>
    </source>
</evidence>
<gene>
    <name evidence="5" type="ORF">K1Y79_06225</name>
</gene>
<dbReference type="PANTHER" id="PTHR43280">
    <property type="entry name" value="ARAC-FAMILY TRANSCRIPTIONAL REGULATOR"/>
    <property type="match status" value="1"/>
</dbReference>
<accession>A0ABS7G9E6</accession>
<dbReference type="InterPro" id="IPR020449">
    <property type="entry name" value="Tscrpt_reg_AraC-type_HTH"/>
</dbReference>
<feature type="domain" description="HTH araC/xylS-type" evidence="4">
    <location>
        <begin position="188"/>
        <end position="286"/>
    </location>
</feature>
<dbReference type="PROSITE" id="PS01124">
    <property type="entry name" value="HTH_ARAC_FAMILY_2"/>
    <property type="match status" value="1"/>
</dbReference>
<keyword evidence="2" id="KW-0238">DNA-binding</keyword>
<dbReference type="Proteomes" id="UP000812961">
    <property type="component" value="Unassembled WGS sequence"/>
</dbReference>
<proteinExistence type="predicted"/>
<keyword evidence="1" id="KW-0805">Transcription regulation</keyword>
<evidence type="ECO:0000256" key="2">
    <source>
        <dbReference type="ARBA" id="ARBA00023125"/>
    </source>
</evidence>
<dbReference type="EMBL" id="JAICCF010000001">
    <property type="protein sequence ID" value="MBW8683925.1"/>
    <property type="molecule type" value="Genomic_DNA"/>
</dbReference>
<organism evidence="5 6">
    <name type="scientific">Chitinophaga rhizophila</name>
    <dbReference type="NCBI Taxonomy" id="2866212"/>
    <lineage>
        <taxon>Bacteria</taxon>
        <taxon>Pseudomonadati</taxon>
        <taxon>Bacteroidota</taxon>
        <taxon>Chitinophagia</taxon>
        <taxon>Chitinophagales</taxon>
        <taxon>Chitinophagaceae</taxon>
        <taxon>Chitinophaga</taxon>
    </lineage>
</organism>
<reference evidence="5 6" key="1">
    <citation type="submission" date="2021-08" db="EMBL/GenBank/DDBJ databases">
        <title>The genome sequence of Chitinophaga sp. B61.</title>
        <authorList>
            <person name="Zhang X."/>
        </authorList>
    </citation>
    <scope>NUCLEOTIDE SEQUENCE [LARGE SCALE GENOMIC DNA]</scope>
    <source>
        <strain evidence="5 6">B61</strain>
    </source>
</reference>
<dbReference type="SMART" id="SM00342">
    <property type="entry name" value="HTH_ARAC"/>
    <property type="match status" value="1"/>
</dbReference>
<sequence>MKLENGEYLGKNSQTFYADGLIISKTVYREKVFEGWHYHQNNHLSFILNGGNREYRHHTDKIILPGNIVLYHSGEWHRNCHTQHPSHNINLEIEDRFLQQYEACFNRSHIAFKPLHTLQELTSGITAISQRNRLTQTNAWLTAIRIYHDCKAGDIHTATSVHLQLLSLLQAATGKPKEEKYLFGGNTEKIIELLHDRWNESVSLQELSSVSGLHPVTVSRHFAAYFDCSLGEYMRRIRIQKALFLVRQPDISLTDIAYRCGFFDQSHFIRAFKTQTGFLPGAFRKL</sequence>
<comment type="caution">
    <text evidence="5">The sequence shown here is derived from an EMBL/GenBank/DDBJ whole genome shotgun (WGS) entry which is preliminary data.</text>
</comment>
<dbReference type="PROSITE" id="PS00041">
    <property type="entry name" value="HTH_ARAC_FAMILY_1"/>
    <property type="match status" value="1"/>
</dbReference>
<keyword evidence="3" id="KW-0804">Transcription</keyword>
<dbReference type="SUPFAM" id="SSF46689">
    <property type="entry name" value="Homeodomain-like"/>
    <property type="match status" value="2"/>
</dbReference>
<name>A0ABS7G9E6_9BACT</name>
<dbReference type="InterPro" id="IPR018060">
    <property type="entry name" value="HTH_AraC"/>
</dbReference>
<evidence type="ECO:0000259" key="4">
    <source>
        <dbReference type="PROSITE" id="PS01124"/>
    </source>
</evidence>
<dbReference type="InterPro" id="IPR009057">
    <property type="entry name" value="Homeodomain-like_sf"/>
</dbReference>
<protein>
    <submittedName>
        <fullName evidence="5">AraC family transcriptional regulator</fullName>
    </submittedName>
</protein>
<dbReference type="PRINTS" id="PR00032">
    <property type="entry name" value="HTHARAC"/>
</dbReference>
<dbReference type="PANTHER" id="PTHR43280:SF2">
    <property type="entry name" value="HTH-TYPE TRANSCRIPTIONAL REGULATOR EXSA"/>
    <property type="match status" value="1"/>
</dbReference>
<evidence type="ECO:0000313" key="6">
    <source>
        <dbReference type="Proteomes" id="UP000812961"/>
    </source>
</evidence>
<dbReference type="Pfam" id="PF12833">
    <property type="entry name" value="HTH_18"/>
    <property type="match status" value="1"/>
</dbReference>
<dbReference type="RefSeq" id="WP_220249133.1">
    <property type="nucleotide sequence ID" value="NZ_JAICCF010000001.1"/>
</dbReference>
<dbReference type="InterPro" id="IPR018062">
    <property type="entry name" value="HTH_AraC-typ_CS"/>
</dbReference>
<evidence type="ECO:0000256" key="1">
    <source>
        <dbReference type="ARBA" id="ARBA00023015"/>
    </source>
</evidence>